<evidence type="ECO:0000313" key="1">
    <source>
        <dbReference type="EMBL" id="MDX8046634.1"/>
    </source>
</evidence>
<accession>A0ACC6M6R0</accession>
<keyword evidence="2" id="KW-1185">Reference proteome</keyword>
<dbReference type="EMBL" id="JAWZSR010000006">
    <property type="protein sequence ID" value="MDX8046634.1"/>
    <property type="molecule type" value="Genomic_DNA"/>
</dbReference>
<sequence length="308" mass="35889">MYFPYLRGRQFELLAIRELVENKLIGSKIIPIVEPIKPTSTLLKTLNCFSEEDHHIALIHNPKVGNYKKALDNLKDETLKDKLTNSLHKHEVIPAHILNNNSVSELKYIENKENLIVILNDTDHINNYLNIFNTEKPIYTLTPDESSFRRKIKNSRVLLADRFSKQLRNADYVNIEDESFSEDHLYYRDDNYSGFSDFSIVGAEFSETGFAPYAVVIHIVYFDDQMSLRIKHFVSDTNDDITDPAGKFYEALEKLINWNYSKNIDTLGIREFQKHYKNGTYPGLGTVKKIAIMHHIELINNFLEERLK</sequence>
<organism evidence="1 2">
    <name type="scientific">Gracilibacillus pellucidus</name>
    <dbReference type="NCBI Taxonomy" id="3095368"/>
    <lineage>
        <taxon>Bacteria</taxon>
        <taxon>Bacillati</taxon>
        <taxon>Bacillota</taxon>
        <taxon>Bacilli</taxon>
        <taxon>Bacillales</taxon>
        <taxon>Bacillaceae</taxon>
        <taxon>Gracilibacillus</taxon>
    </lineage>
</organism>
<reference evidence="1" key="1">
    <citation type="submission" date="2023-11" db="EMBL/GenBank/DDBJ databases">
        <title>Gracilibacillus pellucida a moderately halophilic bacterium isolated from saline soil in Xinjiang province.</title>
        <authorList>
            <person name="Zhang Z."/>
            <person name="Tan F."/>
            <person name="Wang Y."/>
            <person name="Xia M."/>
        </authorList>
    </citation>
    <scope>NUCLEOTIDE SEQUENCE</scope>
    <source>
        <strain evidence="1">S3-1-1</strain>
    </source>
</reference>
<name>A0ACC6M6R0_9BACI</name>
<comment type="caution">
    <text evidence="1">The sequence shown here is derived from an EMBL/GenBank/DDBJ whole genome shotgun (WGS) entry which is preliminary data.</text>
</comment>
<proteinExistence type="predicted"/>
<evidence type="ECO:0000313" key="2">
    <source>
        <dbReference type="Proteomes" id="UP001277972"/>
    </source>
</evidence>
<protein>
    <submittedName>
        <fullName evidence="1">Sce7725 family protein</fullName>
    </submittedName>
</protein>
<dbReference type="Proteomes" id="UP001277972">
    <property type="component" value="Unassembled WGS sequence"/>
</dbReference>
<gene>
    <name evidence="1" type="ORF">SH601_11645</name>
</gene>